<dbReference type="GO" id="GO:0051301">
    <property type="term" value="P:cell division"/>
    <property type="evidence" value="ECO:0007669"/>
    <property type="project" value="UniProtKB-KW"/>
</dbReference>
<comment type="caution">
    <text evidence="11">The sequence shown here is derived from an EMBL/GenBank/DDBJ whole genome shotgun (WGS) entry which is preliminary data.</text>
</comment>
<dbReference type="InterPro" id="IPR026000">
    <property type="entry name" value="Apc5_dom"/>
</dbReference>
<dbReference type="Gene3D" id="1.25.40.10">
    <property type="entry name" value="Tetratricopeptide repeat domain"/>
    <property type="match status" value="1"/>
</dbReference>
<gene>
    <name evidence="11" type="ORF">IWQ62_004184</name>
</gene>
<dbReference type="GO" id="GO:0031145">
    <property type="term" value="P:anaphase-promoting complex-dependent catabolic process"/>
    <property type="evidence" value="ECO:0007669"/>
    <property type="project" value="TreeGrafter"/>
</dbReference>
<dbReference type="EMBL" id="JANBPY010001313">
    <property type="protein sequence ID" value="KAJ1960562.1"/>
    <property type="molecule type" value="Genomic_DNA"/>
</dbReference>
<dbReference type="SUPFAM" id="SSF48452">
    <property type="entry name" value="TPR-like"/>
    <property type="match status" value="2"/>
</dbReference>
<dbReference type="PANTHER" id="PTHR12830:SF9">
    <property type="entry name" value="ANAPHASE-PROMOTING COMPLEX SUBUNIT 5"/>
    <property type="match status" value="1"/>
</dbReference>
<comment type="function">
    <text evidence="8">Component of the anaphase promoting complex/cyclosome (APC/C), a cell cycle-regulated E3 ubiquitin ligase that controls progression through mitosis and the G1 phase of the cell cycle. The APC/C complex acts by mediating ubiquitination and subsequent degradation of target proteins: it mainly mediates the formation of 'Lys-11'-linked polyubiquitin chains and, to a lower extent, the formation of 'Lys-48'- and 'Lys-63'-linked polyubiquitin chains. The APC/C complex catalyzes assembly of branched 'Lys-11'-/'Lys-48'-linked branched ubiquitin chains on target proteins.</text>
</comment>
<reference evidence="11" key="1">
    <citation type="submission" date="2022-07" db="EMBL/GenBank/DDBJ databases">
        <title>Phylogenomic reconstructions and comparative analyses of Kickxellomycotina fungi.</title>
        <authorList>
            <person name="Reynolds N.K."/>
            <person name="Stajich J.E."/>
            <person name="Barry K."/>
            <person name="Grigoriev I.V."/>
            <person name="Crous P."/>
            <person name="Smith M.E."/>
        </authorList>
    </citation>
    <scope>NUCLEOTIDE SEQUENCE</scope>
    <source>
        <strain evidence="11">RSA 1196</strain>
    </source>
</reference>
<dbReference type="GO" id="GO:0005680">
    <property type="term" value="C:anaphase-promoting complex"/>
    <property type="evidence" value="ECO:0007669"/>
    <property type="project" value="InterPro"/>
</dbReference>
<evidence type="ECO:0000256" key="4">
    <source>
        <dbReference type="ARBA" id="ARBA00022776"/>
    </source>
</evidence>
<comment type="similarity">
    <text evidence="1">Belongs to the APC5 family.</text>
</comment>
<feature type="non-terminal residue" evidence="11">
    <location>
        <position position="1"/>
    </location>
</feature>
<dbReference type="GO" id="GO:0070979">
    <property type="term" value="P:protein K11-linked ubiquitination"/>
    <property type="evidence" value="ECO:0007669"/>
    <property type="project" value="TreeGrafter"/>
</dbReference>
<dbReference type="AlphaFoldDB" id="A0A9W8E280"/>
<dbReference type="InterPro" id="IPR037679">
    <property type="entry name" value="Apc5"/>
</dbReference>
<keyword evidence="3" id="KW-0132">Cell division</keyword>
<evidence type="ECO:0000313" key="11">
    <source>
        <dbReference type="EMBL" id="KAJ1960562.1"/>
    </source>
</evidence>
<keyword evidence="9" id="KW-0175">Coiled coil</keyword>
<dbReference type="Proteomes" id="UP001150925">
    <property type="component" value="Unassembled WGS sequence"/>
</dbReference>
<evidence type="ECO:0000256" key="2">
    <source>
        <dbReference type="ARBA" id="ARBA00016066"/>
    </source>
</evidence>
<evidence type="ECO:0000313" key="12">
    <source>
        <dbReference type="Proteomes" id="UP001150925"/>
    </source>
</evidence>
<evidence type="ECO:0000256" key="1">
    <source>
        <dbReference type="ARBA" id="ARBA00007450"/>
    </source>
</evidence>
<organism evidence="11 12">
    <name type="scientific">Dispira parvispora</name>
    <dbReference type="NCBI Taxonomy" id="1520584"/>
    <lineage>
        <taxon>Eukaryota</taxon>
        <taxon>Fungi</taxon>
        <taxon>Fungi incertae sedis</taxon>
        <taxon>Zoopagomycota</taxon>
        <taxon>Kickxellomycotina</taxon>
        <taxon>Dimargaritomycetes</taxon>
        <taxon>Dimargaritales</taxon>
        <taxon>Dimargaritaceae</taxon>
        <taxon>Dispira</taxon>
    </lineage>
</organism>
<accession>A0A9W8E280</accession>
<evidence type="ECO:0000256" key="3">
    <source>
        <dbReference type="ARBA" id="ARBA00022618"/>
    </source>
</evidence>
<name>A0A9W8E280_9FUNG</name>
<evidence type="ECO:0000256" key="8">
    <source>
        <dbReference type="ARBA" id="ARBA00045696"/>
    </source>
</evidence>
<dbReference type="GO" id="GO:0045842">
    <property type="term" value="P:positive regulation of mitotic metaphase/anaphase transition"/>
    <property type="evidence" value="ECO:0007669"/>
    <property type="project" value="TreeGrafter"/>
</dbReference>
<dbReference type="PANTHER" id="PTHR12830">
    <property type="entry name" value="ANAPHASE-PROMOTING COMPLEX SUBUNIT 5"/>
    <property type="match status" value="1"/>
</dbReference>
<evidence type="ECO:0000256" key="5">
    <source>
        <dbReference type="ARBA" id="ARBA00022786"/>
    </source>
</evidence>
<proteinExistence type="inferred from homology"/>
<feature type="coiled-coil region" evidence="9">
    <location>
        <begin position="309"/>
        <end position="336"/>
    </location>
</feature>
<dbReference type="InterPro" id="IPR011990">
    <property type="entry name" value="TPR-like_helical_dom_sf"/>
</dbReference>
<keyword evidence="12" id="KW-1185">Reference proteome</keyword>
<protein>
    <recommendedName>
        <fullName evidence="2">Anaphase-promoting complex subunit 5</fullName>
    </recommendedName>
    <alternativeName>
        <fullName evidence="7">Cyclosome subunit 5</fullName>
    </alternativeName>
</protein>
<feature type="domain" description="Anaphase-promoting complex subunit 5" evidence="10">
    <location>
        <begin position="266"/>
        <end position="354"/>
    </location>
</feature>
<evidence type="ECO:0000259" key="10">
    <source>
        <dbReference type="Pfam" id="PF12862"/>
    </source>
</evidence>
<dbReference type="Pfam" id="PF12862">
    <property type="entry name" value="ANAPC5"/>
    <property type="match status" value="1"/>
</dbReference>
<keyword evidence="5" id="KW-0833">Ubl conjugation pathway</keyword>
<keyword evidence="6" id="KW-0131">Cell cycle</keyword>
<sequence>MATFTSSSDSSLADSSHEQVPSFALSASAFLTPHKIVLLVLIDTFCTNVHLHSQNALITSFMPWCLRHLHSPNTTFSQQRFTSLCAELKQMVVSVDDDDVVETQTAWTMQDVILDRLPEIQATVDAFETLFSDAEALVLFADMDIETQDDQLYLDEGSVLGLFVRKCCLAFHALSFGQVWALYRQFRVHVSLDNMASREGSSDSFHPNRNFKRVLSSHVVSTFDIEQYLDAHLEVLTSQGDSPQLATFQCHLDSFQQLYPGLPKIHFSRYLYAARTGNYEAALYHLHRYFDYYNSQGNRTLYQYALLNLACLEAQFEHHEEARRILQEAIDVARENRDRACLGYASFWLHHLGHPSPTSALPPVCTEAQTLGSLTGQTEELQLWNIRCLTELQQAQYHLQRGSLPRQVFESTLRCELMQRHHNVPKMLGLCYALLAAVWDTYGFTSTLSILYTQLQLIYGYSQCPDDGIITGYCKMGQYLAERGAWTALKELDCEINNRYPDNLPTLLAPWRRCFAECQLQRCVYQQDWDGATDFLSDCQSADPPSRHSGDSKTEGAVQSLPSLWVLVRRGQYTLALKSLLQRMSFEGESSITLQTVMMHAMVGEVYLETGALTTAMTYISRALEWSQAMSFVQPYLYASILSVDALFRMGQTHRSSQLVSRILPQLMSQGTPFLQAHCLSIQGRYQTPEDIFDKLDFTERARQYSKQ</sequence>
<evidence type="ECO:0000256" key="7">
    <source>
        <dbReference type="ARBA" id="ARBA00031069"/>
    </source>
</evidence>
<evidence type="ECO:0000256" key="6">
    <source>
        <dbReference type="ARBA" id="ARBA00023306"/>
    </source>
</evidence>
<dbReference type="OrthoDB" id="2504561at2759"/>
<keyword evidence="4" id="KW-0498">Mitosis</keyword>
<evidence type="ECO:0000256" key="9">
    <source>
        <dbReference type="SAM" id="Coils"/>
    </source>
</evidence>